<evidence type="ECO:0000256" key="1">
    <source>
        <dbReference type="SAM" id="MobiDB-lite"/>
    </source>
</evidence>
<sequence length="63" mass="6712">MLASSIRRWVLLSVAVPVGAAVARKVARSIEARRGPSAVTKGLTKAADAAQRSKRKNRGRTGR</sequence>
<organism evidence="2 3">
    <name type="scientific">Quadrisphaera setariae</name>
    <dbReference type="NCBI Taxonomy" id="2593304"/>
    <lineage>
        <taxon>Bacteria</taxon>
        <taxon>Bacillati</taxon>
        <taxon>Actinomycetota</taxon>
        <taxon>Actinomycetes</taxon>
        <taxon>Kineosporiales</taxon>
        <taxon>Kineosporiaceae</taxon>
        <taxon>Quadrisphaera</taxon>
    </lineage>
</organism>
<dbReference type="AlphaFoldDB" id="A0A5C8ZHG7"/>
<dbReference type="EMBL" id="VKAC01000003">
    <property type="protein sequence ID" value="TXR57277.1"/>
    <property type="molecule type" value="Genomic_DNA"/>
</dbReference>
<dbReference type="OrthoDB" id="4871678at2"/>
<protein>
    <submittedName>
        <fullName evidence="2">Uncharacterized protein</fullName>
    </submittedName>
</protein>
<reference evidence="2 3" key="1">
    <citation type="submission" date="2019-07" db="EMBL/GenBank/DDBJ databases">
        <title>Quadrisphaera sp. strain DD2A genome sequencing and assembly.</title>
        <authorList>
            <person name="Kim I."/>
        </authorList>
    </citation>
    <scope>NUCLEOTIDE SEQUENCE [LARGE SCALE GENOMIC DNA]</scope>
    <source>
        <strain evidence="2 3">DD2A</strain>
    </source>
</reference>
<name>A0A5C8ZHG7_9ACTN</name>
<feature type="region of interest" description="Disordered" evidence="1">
    <location>
        <begin position="34"/>
        <end position="63"/>
    </location>
</feature>
<comment type="caution">
    <text evidence="2">The sequence shown here is derived from an EMBL/GenBank/DDBJ whole genome shotgun (WGS) entry which is preliminary data.</text>
</comment>
<proteinExistence type="predicted"/>
<accession>A0A5C8ZHG7</accession>
<evidence type="ECO:0000313" key="3">
    <source>
        <dbReference type="Proteomes" id="UP000321234"/>
    </source>
</evidence>
<keyword evidence="3" id="KW-1185">Reference proteome</keyword>
<dbReference type="Proteomes" id="UP000321234">
    <property type="component" value="Unassembled WGS sequence"/>
</dbReference>
<evidence type="ECO:0000313" key="2">
    <source>
        <dbReference type="EMBL" id="TXR57277.1"/>
    </source>
</evidence>
<feature type="compositionally biased region" description="Basic residues" evidence="1">
    <location>
        <begin position="52"/>
        <end position="63"/>
    </location>
</feature>
<gene>
    <name evidence="2" type="ORF">FMM08_07000</name>
</gene>